<name>A0AAE0Z9Y8_9GAST</name>
<dbReference type="AlphaFoldDB" id="A0AAE0Z9Y8"/>
<evidence type="ECO:0000313" key="1">
    <source>
        <dbReference type="EMBL" id="KAK3765325.1"/>
    </source>
</evidence>
<dbReference type="EMBL" id="JAWDGP010004319">
    <property type="protein sequence ID" value="KAK3765325.1"/>
    <property type="molecule type" value="Genomic_DNA"/>
</dbReference>
<dbReference type="Proteomes" id="UP001283361">
    <property type="component" value="Unassembled WGS sequence"/>
</dbReference>
<evidence type="ECO:0000313" key="2">
    <source>
        <dbReference type="Proteomes" id="UP001283361"/>
    </source>
</evidence>
<organism evidence="1 2">
    <name type="scientific">Elysia crispata</name>
    <name type="common">lettuce slug</name>
    <dbReference type="NCBI Taxonomy" id="231223"/>
    <lineage>
        <taxon>Eukaryota</taxon>
        <taxon>Metazoa</taxon>
        <taxon>Spiralia</taxon>
        <taxon>Lophotrochozoa</taxon>
        <taxon>Mollusca</taxon>
        <taxon>Gastropoda</taxon>
        <taxon>Heterobranchia</taxon>
        <taxon>Euthyneura</taxon>
        <taxon>Panpulmonata</taxon>
        <taxon>Sacoglossa</taxon>
        <taxon>Placobranchoidea</taxon>
        <taxon>Plakobranchidae</taxon>
        <taxon>Elysia</taxon>
    </lineage>
</organism>
<keyword evidence="2" id="KW-1185">Reference proteome</keyword>
<sequence>MRVSQDVTGVSRASAASASSGLSSTYTCPVHTSREVFGYFQHSSVVKRKVDRSPARRVTVGWFVVATVFPYKDNTRRLDTKAALAGGVTRSPLLSVRDSNFILPSVDLMSEASTISSARPCDIVRPALFRPSKSFRKEEL</sequence>
<protein>
    <submittedName>
        <fullName evidence="1">Uncharacterized protein</fullName>
    </submittedName>
</protein>
<comment type="caution">
    <text evidence="1">The sequence shown here is derived from an EMBL/GenBank/DDBJ whole genome shotgun (WGS) entry which is preliminary data.</text>
</comment>
<gene>
    <name evidence="1" type="ORF">RRG08_006360</name>
</gene>
<reference evidence="1" key="1">
    <citation type="journal article" date="2023" name="G3 (Bethesda)">
        <title>A reference genome for the long-term kleptoplast-retaining sea slug Elysia crispata morphotype clarki.</title>
        <authorList>
            <person name="Eastman K.E."/>
            <person name="Pendleton A.L."/>
            <person name="Shaikh M.A."/>
            <person name="Suttiyut T."/>
            <person name="Ogas R."/>
            <person name="Tomko P."/>
            <person name="Gavelis G."/>
            <person name="Widhalm J.R."/>
            <person name="Wisecaver J.H."/>
        </authorList>
    </citation>
    <scope>NUCLEOTIDE SEQUENCE</scope>
    <source>
        <strain evidence="1">ECLA1</strain>
    </source>
</reference>
<accession>A0AAE0Z9Y8</accession>
<proteinExistence type="predicted"/>